<proteinExistence type="predicted"/>
<sequence length="465" mass="51253">MKTRILSLVLLLFSISAFAQQITGDWYGALKVQAAMQLRIVFHISQNGDKYSATLDSPDQGAKGIPVSSTLFANSKLDISMPNLMAEYNGELRGGDSIIGTFKQRGMAMPLNLTRRAIEKQAIKRPQEPVPPFPYYSEEVTFPNPSAGITLAGTLTLPKKEGKFPVVVLITGSGSQNRDEEIFGHKPFLVIADYLTRNGIGVLRYDDRGFGKSTGDFQKAITTDFASDVESAVAYLKSRKDIDQKKIGLIGHSEGGNIAPIVASKSKDIRFIVILAGTGLRGDQLIVLQQELIGRANGAPEQELAAWKEAGEKGMDIMDHTTDPKALKQKLAQLLTETYLKLKKDTSQADIKAQISMQVEQMTTPWMRYFLKYDPLPTLSKVKYPVLVLNGEKDLQVPAKENIPLIEKALKQGGNKQVVIKVFPNLNHMFQECKTGAPAEYGSIEQTIAPVVLETTTNWIKQIVK</sequence>
<accession>A0A161LSK0</accession>
<protein>
    <recommendedName>
        <fullName evidence="2">Serine aminopeptidase S33 domain-containing protein</fullName>
    </recommendedName>
</protein>
<comment type="caution">
    <text evidence="3">The sequence shown here is derived from an EMBL/GenBank/DDBJ whole genome shotgun (WGS) entry which is preliminary data.</text>
</comment>
<dbReference type="Gene3D" id="3.40.50.1820">
    <property type="entry name" value="alpha/beta hydrolase"/>
    <property type="match status" value="1"/>
</dbReference>
<reference evidence="4" key="1">
    <citation type="submission" date="2016-04" db="EMBL/GenBank/DDBJ databases">
        <title>Draft genome sequence of Paludibacter jiangxiensis strain NM7.</title>
        <authorList>
            <person name="Qiu Y."/>
            <person name="Matsuura N."/>
            <person name="Ohashi A."/>
            <person name="Tourlousse M.D."/>
            <person name="Sekiguchi Y."/>
        </authorList>
    </citation>
    <scope>NUCLEOTIDE SEQUENCE [LARGE SCALE GENOMIC DNA]</scope>
    <source>
        <strain evidence="4">NM7</strain>
    </source>
</reference>
<dbReference type="Pfam" id="PF12146">
    <property type="entry name" value="Hydrolase_4"/>
    <property type="match status" value="1"/>
</dbReference>
<name>A0A161LSK0_9BACT</name>
<feature type="chain" id="PRO_5007823994" description="Serine aminopeptidase S33 domain-containing protein" evidence="1">
    <location>
        <begin position="20"/>
        <end position="465"/>
    </location>
</feature>
<dbReference type="AlphaFoldDB" id="A0A161LSK0"/>
<dbReference type="InterPro" id="IPR022742">
    <property type="entry name" value="Hydrolase_4"/>
</dbReference>
<dbReference type="PANTHER" id="PTHR43265:SF1">
    <property type="entry name" value="ESTERASE ESTD"/>
    <property type="match status" value="1"/>
</dbReference>
<feature type="signal peptide" evidence="1">
    <location>
        <begin position="1"/>
        <end position="19"/>
    </location>
</feature>
<dbReference type="SUPFAM" id="SSF53474">
    <property type="entry name" value="alpha/beta-Hydrolases"/>
    <property type="match status" value="1"/>
</dbReference>
<dbReference type="InterPro" id="IPR029058">
    <property type="entry name" value="AB_hydrolase_fold"/>
</dbReference>
<dbReference type="RefSeq" id="WP_068705238.1">
    <property type="nucleotide sequence ID" value="NZ_BDCR01000004.1"/>
</dbReference>
<evidence type="ECO:0000256" key="1">
    <source>
        <dbReference type="SAM" id="SignalP"/>
    </source>
</evidence>
<keyword evidence="4" id="KW-1185">Reference proteome</keyword>
<evidence type="ECO:0000313" key="3">
    <source>
        <dbReference type="EMBL" id="GAT63750.1"/>
    </source>
</evidence>
<keyword evidence="1" id="KW-0732">Signal</keyword>
<dbReference type="EMBL" id="BDCR01000004">
    <property type="protein sequence ID" value="GAT63750.1"/>
    <property type="molecule type" value="Genomic_DNA"/>
</dbReference>
<dbReference type="InterPro" id="IPR053145">
    <property type="entry name" value="AB_hydrolase_Est10"/>
</dbReference>
<dbReference type="GO" id="GO:0052689">
    <property type="term" value="F:carboxylic ester hydrolase activity"/>
    <property type="evidence" value="ECO:0007669"/>
    <property type="project" value="TreeGrafter"/>
</dbReference>
<feature type="domain" description="Serine aminopeptidase S33" evidence="2">
    <location>
        <begin position="191"/>
        <end position="429"/>
    </location>
</feature>
<dbReference type="PANTHER" id="PTHR43265">
    <property type="entry name" value="ESTERASE ESTD"/>
    <property type="match status" value="1"/>
</dbReference>
<reference evidence="4" key="2">
    <citation type="journal article" date="2017" name="Genome Announc.">
        <title>Draft genome sequence of Paludibacter jiangxiensis NM7(T), a propionate-producing fermentative bacterium.</title>
        <authorList>
            <person name="Qiu Y.-L."/>
            <person name="Tourlousse D.M."/>
            <person name="Matsuura N."/>
            <person name="Ohashi A."/>
            <person name="Sekiguchi Y."/>
        </authorList>
    </citation>
    <scope>NUCLEOTIDE SEQUENCE [LARGE SCALE GENOMIC DNA]</scope>
    <source>
        <strain evidence="4">NM7</strain>
    </source>
</reference>
<evidence type="ECO:0000259" key="2">
    <source>
        <dbReference type="Pfam" id="PF12146"/>
    </source>
</evidence>
<dbReference type="Proteomes" id="UP000076586">
    <property type="component" value="Unassembled WGS sequence"/>
</dbReference>
<gene>
    <name evidence="3" type="ORF">PJIAN_4291</name>
</gene>
<organism evidence="3 4">
    <name type="scientific">Paludibacter jiangxiensis</name>
    <dbReference type="NCBI Taxonomy" id="681398"/>
    <lineage>
        <taxon>Bacteria</taxon>
        <taxon>Pseudomonadati</taxon>
        <taxon>Bacteroidota</taxon>
        <taxon>Bacteroidia</taxon>
        <taxon>Bacteroidales</taxon>
        <taxon>Paludibacteraceae</taxon>
        <taxon>Paludibacter</taxon>
    </lineage>
</organism>
<dbReference type="OrthoDB" id="9809549at2"/>
<evidence type="ECO:0000313" key="4">
    <source>
        <dbReference type="Proteomes" id="UP000076586"/>
    </source>
</evidence>
<dbReference type="STRING" id="681398.PJIAN_4291"/>